<dbReference type="EMBL" id="CP036276">
    <property type="protein sequence ID" value="QDU43299.1"/>
    <property type="molecule type" value="Genomic_DNA"/>
</dbReference>
<sequence>MNPLHDNLSRRGFLAGSLAAGTGLAFSPWSLKADETKPKKKLAVVTTEWRFHSHAWHMAERFLTGYPINGKWHHPPFDVVTAYVDQFPDNDLSRGRAKEFGFKITPTIAEALRNGKDKLDVDAVLIIGEHGKYDKSDVGQTKYPRYEFFKAVTDVFAEDGKVVPIFNDKHLSWNWDWAKEMVDISREQKIPFLAGSSLPVTWRMPSIDMPYGAEVEEIMSVAIGGTDSYDFHALEVMQCMAERRKGGETGVVSMQALRGDDVWEAMDAGPWNAGGWDPQLFKACLTRTQTLAQPETYSHRYPTTAQIREWVKKPIAYRFEYADGLKGTMLLMNGLVNDFTFAAKLKGQKDPLSTLFYLPPNPNVVYSAALMSNAEKTFLTGKPPYPVERTLLTGGLVEAGMQSLAQDSKKLETPHLAVEYQVPDKTLFWVS</sequence>
<dbReference type="InterPro" id="IPR019546">
    <property type="entry name" value="TAT_signal_bac_arc"/>
</dbReference>
<reference evidence="1 2" key="1">
    <citation type="submission" date="2019-02" db="EMBL/GenBank/DDBJ databases">
        <title>Deep-cultivation of Planctomycetes and their phenomic and genomic characterization uncovers novel biology.</title>
        <authorList>
            <person name="Wiegand S."/>
            <person name="Jogler M."/>
            <person name="Boedeker C."/>
            <person name="Pinto D."/>
            <person name="Vollmers J."/>
            <person name="Rivas-Marin E."/>
            <person name="Kohn T."/>
            <person name="Peeters S.H."/>
            <person name="Heuer A."/>
            <person name="Rast P."/>
            <person name="Oberbeckmann S."/>
            <person name="Bunk B."/>
            <person name="Jeske O."/>
            <person name="Meyerdierks A."/>
            <person name="Storesund J.E."/>
            <person name="Kallscheuer N."/>
            <person name="Luecker S."/>
            <person name="Lage O.M."/>
            <person name="Pohl T."/>
            <person name="Merkel B.J."/>
            <person name="Hornburger P."/>
            <person name="Mueller R.-W."/>
            <person name="Bruemmer F."/>
            <person name="Labrenz M."/>
            <person name="Spormann A.M."/>
            <person name="Op den Camp H."/>
            <person name="Overmann J."/>
            <person name="Amann R."/>
            <person name="Jetten M.S.M."/>
            <person name="Mascher T."/>
            <person name="Medema M.H."/>
            <person name="Devos D.P."/>
            <person name="Kaster A.-K."/>
            <person name="Ovreas L."/>
            <person name="Rohde M."/>
            <person name="Galperin M.Y."/>
            <person name="Jogler C."/>
        </authorList>
    </citation>
    <scope>NUCLEOTIDE SEQUENCE [LARGE SCALE GENOMIC DNA]</scope>
    <source>
        <strain evidence="1 2">Mal52</strain>
    </source>
</reference>
<proteinExistence type="predicted"/>
<dbReference type="KEGG" id="sdyn:Mal52_17710"/>
<organism evidence="1 2">
    <name type="scientific">Symmachiella dynata</name>
    <dbReference type="NCBI Taxonomy" id="2527995"/>
    <lineage>
        <taxon>Bacteria</taxon>
        <taxon>Pseudomonadati</taxon>
        <taxon>Planctomycetota</taxon>
        <taxon>Planctomycetia</taxon>
        <taxon>Planctomycetales</taxon>
        <taxon>Planctomycetaceae</taxon>
        <taxon>Symmachiella</taxon>
    </lineage>
</organism>
<keyword evidence="2" id="KW-1185">Reference proteome</keyword>
<dbReference type="NCBIfam" id="TIGR01409">
    <property type="entry name" value="TAT_signal_seq"/>
    <property type="match status" value="1"/>
</dbReference>
<accession>A0A517ZLD6</accession>
<name>A0A517ZLD6_9PLAN</name>
<dbReference type="PROSITE" id="PS51318">
    <property type="entry name" value="TAT"/>
    <property type="match status" value="1"/>
</dbReference>
<protein>
    <recommendedName>
        <fullName evidence="3">Twin-arginine translocation signal domain-containing protein</fullName>
    </recommendedName>
</protein>
<dbReference type="AlphaFoldDB" id="A0A517ZLD6"/>
<dbReference type="Proteomes" id="UP000319383">
    <property type="component" value="Chromosome"/>
</dbReference>
<dbReference type="RefSeq" id="WP_145375425.1">
    <property type="nucleotide sequence ID" value="NZ_CP036276.1"/>
</dbReference>
<dbReference type="InterPro" id="IPR006311">
    <property type="entry name" value="TAT_signal"/>
</dbReference>
<evidence type="ECO:0008006" key="3">
    <source>
        <dbReference type="Google" id="ProtNLM"/>
    </source>
</evidence>
<gene>
    <name evidence="1" type="ORF">Mal52_17710</name>
</gene>
<evidence type="ECO:0000313" key="2">
    <source>
        <dbReference type="Proteomes" id="UP000319383"/>
    </source>
</evidence>
<evidence type="ECO:0000313" key="1">
    <source>
        <dbReference type="EMBL" id="QDU43299.1"/>
    </source>
</evidence>